<gene>
    <name evidence="1" type="ORF">LMG21510_02127</name>
</gene>
<proteinExistence type="predicted"/>
<dbReference type="RefSeq" id="WP_224041635.1">
    <property type="nucleotide sequence ID" value="NZ_CAJZAH010000002.1"/>
</dbReference>
<evidence type="ECO:0000313" key="1">
    <source>
        <dbReference type="EMBL" id="CAG9172984.1"/>
    </source>
</evidence>
<comment type="caution">
    <text evidence="1">The sequence shown here is derived from an EMBL/GenBank/DDBJ whole genome shotgun (WGS) entry which is preliminary data.</text>
</comment>
<protein>
    <submittedName>
        <fullName evidence="1">Uncharacterized protein</fullName>
    </submittedName>
</protein>
<reference evidence="1 2" key="1">
    <citation type="submission" date="2021-08" db="EMBL/GenBank/DDBJ databases">
        <authorList>
            <person name="Peeters C."/>
        </authorList>
    </citation>
    <scope>NUCLEOTIDE SEQUENCE [LARGE SCALE GENOMIC DNA]</scope>
    <source>
        <strain evidence="1 2">LMG 21510</strain>
    </source>
</reference>
<accession>A0ABM8WZH3</accession>
<dbReference type="EMBL" id="CAJZAH010000002">
    <property type="protein sequence ID" value="CAG9172984.1"/>
    <property type="molecule type" value="Genomic_DNA"/>
</dbReference>
<evidence type="ECO:0000313" key="2">
    <source>
        <dbReference type="Proteomes" id="UP000721236"/>
    </source>
</evidence>
<dbReference type="Proteomes" id="UP000721236">
    <property type="component" value="Unassembled WGS sequence"/>
</dbReference>
<name>A0ABM8WZH3_9BURK</name>
<organism evidence="1 2">
    <name type="scientific">Cupriavidus respiraculi</name>
    <dbReference type="NCBI Taxonomy" id="195930"/>
    <lineage>
        <taxon>Bacteria</taxon>
        <taxon>Pseudomonadati</taxon>
        <taxon>Pseudomonadota</taxon>
        <taxon>Betaproteobacteria</taxon>
        <taxon>Burkholderiales</taxon>
        <taxon>Burkholderiaceae</taxon>
        <taxon>Cupriavidus</taxon>
    </lineage>
</organism>
<sequence length="104" mass="10986">MGNSKLANGCQAASGTDAPAAPSLNGILAQVPGDYVAAASLTLAPPTAAGPLHQEVEVDAGHVGRVRLFFEQKVARRGRHSHRFWAAYRAEPVHGAWDSDTRQT</sequence>
<keyword evidence="2" id="KW-1185">Reference proteome</keyword>